<gene>
    <name evidence="1" type="ORF">H9820_04240</name>
</gene>
<evidence type="ECO:0000313" key="2">
    <source>
        <dbReference type="Proteomes" id="UP000824013"/>
    </source>
</evidence>
<comment type="caution">
    <text evidence="1">The sequence shown here is derived from an EMBL/GenBank/DDBJ whole genome shotgun (WGS) entry which is preliminary data.</text>
</comment>
<proteinExistence type="predicted"/>
<protein>
    <submittedName>
        <fullName evidence="1">Uncharacterized protein</fullName>
    </submittedName>
</protein>
<evidence type="ECO:0000313" key="1">
    <source>
        <dbReference type="EMBL" id="HIY92142.1"/>
    </source>
</evidence>
<dbReference type="Proteomes" id="UP000824013">
    <property type="component" value="Unassembled WGS sequence"/>
</dbReference>
<name>A0A9D1ZLE8_9LACO</name>
<reference evidence="1" key="1">
    <citation type="journal article" date="2021" name="PeerJ">
        <title>Extensive microbial diversity within the chicken gut microbiome revealed by metagenomics and culture.</title>
        <authorList>
            <person name="Gilroy R."/>
            <person name="Ravi A."/>
            <person name="Getino M."/>
            <person name="Pursley I."/>
            <person name="Horton D.L."/>
            <person name="Alikhan N.F."/>
            <person name="Baker D."/>
            <person name="Gharbi K."/>
            <person name="Hall N."/>
            <person name="Watson M."/>
            <person name="Adriaenssens E.M."/>
            <person name="Foster-Nyarko E."/>
            <person name="Jarju S."/>
            <person name="Secka A."/>
            <person name="Antonio M."/>
            <person name="Oren A."/>
            <person name="Chaudhuri R.R."/>
            <person name="La Ragione R."/>
            <person name="Hildebrand F."/>
            <person name="Pallen M.J."/>
        </authorList>
    </citation>
    <scope>NUCLEOTIDE SEQUENCE</scope>
    <source>
        <strain evidence="1">3204</strain>
    </source>
</reference>
<reference evidence="1" key="2">
    <citation type="submission" date="2021-04" db="EMBL/GenBank/DDBJ databases">
        <authorList>
            <person name="Gilroy R."/>
        </authorList>
    </citation>
    <scope>NUCLEOTIDE SEQUENCE</scope>
    <source>
        <strain evidence="1">3204</strain>
    </source>
</reference>
<organism evidence="1 2">
    <name type="scientific">Candidatus Companilactobacillus pullicola</name>
    <dbReference type="NCBI Taxonomy" id="2838523"/>
    <lineage>
        <taxon>Bacteria</taxon>
        <taxon>Bacillati</taxon>
        <taxon>Bacillota</taxon>
        <taxon>Bacilli</taxon>
        <taxon>Lactobacillales</taxon>
        <taxon>Lactobacillaceae</taxon>
        <taxon>Companilactobacillus</taxon>
    </lineage>
</organism>
<accession>A0A9D1ZLE8</accession>
<sequence length="106" mass="12174">MSVDNLEDLQKNVQSSANNIEVTGKAFEFCDEVHQSQVFGSGSDWSIAATNGWMALVTGFNHKIHRLFMSQDKKQREDLQHLIITKYIIKKTEQTDKYQLILKDKA</sequence>
<dbReference type="AlphaFoldDB" id="A0A9D1ZLE8"/>
<dbReference type="EMBL" id="DXCM01000027">
    <property type="protein sequence ID" value="HIY92142.1"/>
    <property type="molecule type" value="Genomic_DNA"/>
</dbReference>